<sequence>MTTAELAPAEDDLVPDDAPTEPWARTQPHDLATEQGLIGRTLLTPDSRRILRDLALNPAAFYRPANETIWRTMLALADSGHPIDPLSLTAALERTGHLFKVGGPAYLHTCVAVGQYVYDTGWLADRIRDLAQRRDLIRTGQQITAAAWQLDQDDDAAELAEHAVAELRRVRDAGHAQADTAAQDIHDFLAVDDEHYDWVLPGLLEHGDRIIWTAGEGGGKSVLQRQLAVTAAAGVLPFSSHPSKPNEPNTVGPARVLVLDCENSGRQSRRHYRALMNIAANQHTPVRRGQLHIDIRPEGIDLTRPEGRSWLMRRVESVMPDLLIVGPVYRLHAGDPNSEELARRVTVVLDEARATARCALSLEAHSPQGNGLGPRALRPVGSSLWLRWPEFGLGLRPVEDERSAQDERARRVLPWRGSRDERGWPTFIRQGWSGWWPWTGYTPIDADHHTGHSPTGAIS</sequence>
<feature type="domain" description="DNA helicase DnaB-like N-terminal" evidence="4">
    <location>
        <begin position="27"/>
        <end position="113"/>
    </location>
</feature>
<organism evidence="5 6">
    <name type="scientific">Streptomyces tateyamensis</name>
    <dbReference type="NCBI Taxonomy" id="565073"/>
    <lineage>
        <taxon>Bacteria</taxon>
        <taxon>Bacillati</taxon>
        <taxon>Actinomycetota</taxon>
        <taxon>Actinomycetes</taxon>
        <taxon>Kitasatosporales</taxon>
        <taxon>Streptomycetaceae</taxon>
        <taxon>Streptomyces</taxon>
    </lineage>
</organism>
<keyword evidence="1" id="KW-0235">DNA replication</keyword>
<comment type="caution">
    <text evidence="5">The sequence shown here is derived from an EMBL/GenBank/DDBJ whole genome shotgun (WGS) entry which is preliminary data.</text>
</comment>
<keyword evidence="6" id="KW-1185">Reference proteome</keyword>
<feature type="region of interest" description="Disordered" evidence="3">
    <location>
        <begin position="1"/>
        <end position="26"/>
    </location>
</feature>
<dbReference type="AlphaFoldDB" id="A0A2V4PDV1"/>
<gene>
    <name evidence="5" type="ORF">C7C46_08840</name>
</gene>
<keyword evidence="2" id="KW-0238">DNA-binding</keyword>
<reference evidence="5 6" key="1">
    <citation type="submission" date="2018-03" db="EMBL/GenBank/DDBJ databases">
        <title>Bioinformatic expansion and discovery of thiopeptide antibiotics.</title>
        <authorList>
            <person name="Schwalen C.J."/>
            <person name="Hudson G.A."/>
            <person name="Mitchell D.A."/>
        </authorList>
    </citation>
    <scope>NUCLEOTIDE SEQUENCE [LARGE SCALE GENOMIC DNA]</scope>
    <source>
        <strain evidence="5 6">ATCC 21389</strain>
    </source>
</reference>
<dbReference type="GO" id="GO:0005524">
    <property type="term" value="F:ATP binding"/>
    <property type="evidence" value="ECO:0007669"/>
    <property type="project" value="InterPro"/>
</dbReference>
<dbReference type="GO" id="GO:0006260">
    <property type="term" value="P:DNA replication"/>
    <property type="evidence" value="ECO:0007669"/>
    <property type="project" value="UniProtKB-KW"/>
</dbReference>
<evidence type="ECO:0000259" key="4">
    <source>
        <dbReference type="Pfam" id="PF00772"/>
    </source>
</evidence>
<evidence type="ECO:0000256" key="2">
    <source>
        <dbReference type="ARBA" id="ARBA00023125"/>
    </source>
</evidence>
<evidence type="ECO:0000313" key="5">
    <source>
        <dbReference type="EMBL" id="PYC83431.1"/>
    </source>
</evidence>
<name>A0A2V4PDV1_9ACTN</name>
<evidence type="ECO:0000256" key="3">
    <source>
        <dbReference type="SAM" id="MobiDB-lite"/>
    </source>
</evidence>
<dbReference type="PANTHER" id="PTHR30153:SF2">
    <property type="entry name" value="REPLICATIVE DNA HELICASE"/>
    <property type="match status" value="1"/>
</dbReference>
<dbReference type="SUPFAM" id="SSF48024">
    <property type="entry name" value="N-terminal domain of DnaB helicase"/>
    <property type="match status" value="1"/>
</dbReference>
<evidence type="ECO:0000313" key="6">
    <source>
        <dbReference type="Proteomes" id="UP000248039"/>
    </source>
</evidence>
<dbReference type="GO" id="GO:0003678">
    <property type="term" value="F:DNA helicase activity"/>
    <property type="evidence" value="ECO:0007669"/>
    <property type="project" value="InterPro"/>
</dbReference>
<dbReference type="RefSeq" id="WP_110667506.1">
    <property type="nucleotide sequence ID" value="NZ_PYBW01000028.1"/>
</dbReference>
<dbReference type="InterPro" id="IPR036185">
    <property type="entry name" value="DNA_heli_DnaB-like_N_sf"/>
</dbReference>
<proteinExistence type="predicted"/>
<dbReference type="Proteomes" id="UP000248039">
    <property type="component" value="Unassembled WGS sequence"/>
</dbReference>
<dbReference type="InterPro" id="IPR016136">
    <property type="entry name" value="DNA_helicase_N/primase_C"/>
</dbReference>
<dbReference type="Gene3D" id="3.40.50.300">
    <property type="entry name" value="P-loop containing nucleotide triphosphate hydrolases"/>
    <property type="match status" value="1"/>
</dbReference>
<accession>A0A2V4PDV1</accession>
<dbReference type="OrthoDB" id="5150132at2"/>
<dbReference type="InterPro" id="IPR007693">
    <property type="entry name" value="DNA_helicase_DnaB-like_N"/>
</dbReference>
<protein>
    <recommendedName>
        <fullName evidence="4">DNA helicase DnaB-like N-terminal domain-containing protein</fullName>
    </recommendedName>
</protein>
<dbReference type="SUPFAM" id="SSF52540">
    <property type="entry name" value="P-loop containing nucleoside triphosphate hydrolases"/>
    <property type="match status" value="1"/>
</dbReference>
<dbReference type="Gene3D" id="1.10.860.10">
    <property type="entry name" value="DNAb Helicase, Chain A"/>
    <property type="match status" value="1"/>
</dbReference>
<dbReference type="Pfam" id="PF13481">
    <property type="entry name" value="AAA_25"/>
    <property type="match status" value="1"/>
</dbReference>
<dbReference type="PANTHER" id="PTHR30153">
    <property type="entry name" value="REPLICATIVE DNA HELICASE DNAB"/>
    <property type="match status" value="1"/>
</dbReference>
<evidence type="ECO:0000256" key="1">
    <source>
        <dbReference type="ARBA" id="ARBA00022705"/>
    </source>
</evidence>
<dbReference type="EMBL" id="PYBW01000028">
    <property type="protein sequence ID" value="PYC83431.1"/>
    <property type="molecule type" value="Genomic_DNA"/>
</dbReference>
<dbReference type="GO" id="GO:0005829">
    <property type="term" value="C:cytosol"/>
    <property type="evidence" value="ECO:0007669"/>
    <property type="project" value="TreeGrafter"/>
</dbReference>
<feature type="compositionally biased region" description="Acidic residues" evidence="3">
    <location>
        <begin position="8"/>
        <end position="19"/>
    </location>
</feature>
<dbReference type="InterPro" id="IPR027417">
    <property type="entry name" value="P-loop_NTPase"/>
</dbReference>
<dbReference type="Pfam" id="PF00772">
    <property type="entry name" value="DnaB"/>
    <property type="match status" value="1"/>
</dbReference>
<dbReference type="GO" id="GO:0003677">
    <property type="term" value="F:DNA binding"/>
    <property type="evidence" value="ECO:0007669"/>
    <property type="project" value="UniProtKB-KW"/>
</dbReference>